<dbReference type="CDD" id="cd02042">
    <property type="entry name" value="ParAB_family"/>
    <property type="match status" value="1"/>
</dbReference>
<dbReference type="InterPro" id="IPR050678">
    <property type="entry name" value="DNA_Partitioning_ATPase"/>
</dbReference>
<organism evidence="2 3">
    <name type="scientific">Clostridium thailandense</name>
    <dbReference type="NCBI Taxonomy" id="2794346"/>
    <lineage>
        <taxon>Bacteria</taxon>
        <taxon>Bacillati</taxon>
        <taxon>Bacillota</taxon>
        <taxon>Clostridia</taxon>
        <taxon>Eubacteriales</taxon>
        <taxon>Clostridiaceae</taxon>
        <taxon>Clostridium</taxon>
    </lineage>
</organism>
<proteinExistence type="predicted"/>
<dbReference type="PANTHER" id="PTHR13696">
    <property type="entry name" value="P-LOOP CONTAINING NUCLEOSIDE TRIPHOSPHATE HYDROLASE"/>
    <property type="match status" value="1"/>
</dbReference>
<keyword evidence="3" id="KW-1185">Reference proteome</keyword>
<reference evidence="2" key="1">
    <citation type="submission" date="2020-12" db="EMBL/GenBank/DDBJ databases">
        <title>Clostridium thailandense sp. nov., a novel acetogenic bacterium isolated from peat land soil in Thailand.</title>
        <authorList>
            <person name="Chaikitkaew S."/>
            <person name="Birkeland N.K."/>
        </authorList>
    </citation>
    <scope>NUCLEOTIDE SEQUENCE</scope>
    <source>
        <strain evidence="2">PL3</strain>
    </source>
</reference>
<dbReference type="PANTHER" id="PTHR13696:SF99">
    <property type="entry name" value="COBYRINIC ACID AC-DIAMIDE SYNTHASE"/>
    <property type="match status" value="1"/>
</dbReference>
<accession>A0A949TG80</accession>
<protein>
    <submittedName>
        <fullName evidence="2">AAA family ATPase</fullName>
    </submittedName>
</protein>
<feature type="domain" description="AAA" evidence="1">
    <location>
        <begin position="1"/>
        <end position="220"/>
    </location>
</feature>
<evidence type="ECO:0000259" key="1">
    <source>
        <dbReference type="Pfam" id="PF13614"/>
    </source>
</evidence>
<dbReference type="Pfam" id="PF13614">
    <property type="entry name" value="AAA_31"/>
    <property type="match status" value="1"/>
</dbReference>
<comment type="caution">
    <text evidence="2">The sequence shown here is derived from an EMBL/GenBank/DDBJ whole genome shotgun (WGS) entry which is preliminary data.</text>
</comment>
<dbReference type="AlphaFoldDB" id="A0A949TG80"/>
<dbReference type="EMBL" id="JAEEGC010000007">
    <property type="protein sequence ID" value="MBV7271635.1"/>
    <property type="molecule type" value="Genomic_DNA"/>
</dbReference>
<sequence length="371" mass="42486">MKIVSLFNNKGGVGKSTLGYHLGHALSEMGKRVLLVDLDPQCNLTISGLSEEMLHGIWLEEDPFIDDFADAIKNAGGLGKITSSPRSIHFLLKPAEDGLNELEEYPKPFRLSKNLDLIPGRLSIHKYENKIAERWSGAYQSDNLSIRTITNIRRICEKYDDIYSYDYIIIDTSPSLGILNKVIISTVDGFFIPAQPDMFSLYGIRNIGNSLEQWQKEFNTIYSLISSDKRRNFPNKFVQFIGYTIYNAKKYTKKKNKYDLASAHYSYVKKIPEVIDMYINHANRADICNIMDPIGEKAVMHTHNTFPSVAQALKCPMWNIPEVYHNLQAQNQTYLAEMELEVNSGHFPGYRATRNQYIEFAKDFIKRAEVL</sequence>
<dbReference type="Proteomes" id="UP000694308">
    <property type="component" value="Unassembled WGS sequence"/>
</dbReference>
<name>A0A949TG80_9CLOT</name>
<evidence type="ECO:0000313" key="2">
    <source>
        <dbReference type="EMBL" id="MBV7271635.1"/>
    </source>
</evidence>
<evidence type="ECO:0000313" key="3">
    <source>
        <dbReference type="Proteomes" id="UP000694308"/>
    </source>
</evidence>
<dbReference type="InterPro" id="IPR025669">
    <property type="entry name" value="AAA_dom"/>
</dbReference>
<dbReference type="RefSeq" id="WP_218318670.1">
    <property type="nucleotide sequence ID" value="NZ_JAEEGC010000007.1"/>
</dbReference>
<gene>
    <name evidence="2" type="ORF">I6U48_01740</name>
</gene>